<dbReference type="Proteomes" id="UP000321571">
    <property type="component" value="Unassembled WGS sequence"/>
</dbReference>
<feature type="transmembrane region" description="Helical" evidence="6">
    <location>
        <begin position="313"/>
        <end position="336"/>
    </location>
</feature>
<evidence type="ECO:0000259" key="7">
    <source>
        <dbReference type="Pfam" id="PF00361"/>
    </source>
</evidence>
<dbReference type="AlphaFoldDB" id="A0A5C8NEK6"/>
<dbReference type="GO" id="GO:0042773">
    <property type="term" value="P:ATP synthesis coupled electron transport"/>
    <property type="evidence" value="ECO:0007669"/>
    <property type="project" value="InterPro"/>
</dbReference>
<dbReference type="Pfam" id="PF00662">
    <property type="entry name" value="Proton_antipo_N"/>
    <property type="match status" value="1"/>
</dbReference>
<accession>A0A5C8NEK6</accession>
<evidence type="ECO:0000313" key="9">
    <source>
        <dbReference type="EMBL" id="TXL57997.1"/>
    </source>
</evidence>
<dbReference type="GO" id="GO:0016020">
    <property type="term" value="C:membrane"/>
    <property type="evidence" value="ECO:0007669"/>
    <property type="project" value="UniProtKB-SubCell"/>
</dbReference>
<dbReference type="GO" id="GO:0012505">
    <property type="term" value="C:endomembrane system"/>
    <property type="evidence" value="ECO:0007669"/>
    <property type="project" value="UniProtKB-SubCell"/>
</dbReference>
<evidence type="ECO:0000313" key="10">
    <source>
        <dbReference type="Proteomes" id="UP000321571"/>
    </source>
</evidence>
<reference evidence="9 10" key="1">
    <citation type="submission" date="2019-06" db="EMBL/GenBank/DDBJ databases">
        <title>Aeromicrobium sp. nov., isolated from a maize field.</title>
        <authorList>
            <person name="Lin S.-Y."/>
            <person name="Tsai C.-F."/>
            <person name="Young C.-C."/>
        </authorList>
    </citation>
    <scope>NUCLEOTIDE SEQUENCE [LARGE SCALE GENOMIC DNA]</scope>
    <source>
        <strain evidence="9 10">CC-CFT486</strain>
    </source>
</reference>
<evidence type="ECO:0000259" key="8">
    <source>
        <dbReference type="Pfam" id="PF00662"/>
    </source>
</evidence>
<evidence type="ECO:0000256" key="4">
    <source>
        <dbReference type="ARBA" id="ARBA00023136"/>
    </source>
</evidence>
<feature type="transmembrane region" description="Helical" evidence="6">
    <location>
        <begin position="110"/>
        <end position="130"/>
    </location>
</feature>
<feature type="transmembrane region" description="Helical" evidence="6">
    <location>
        <begin position="386"/>
        <end position="407"/>
    </location>
</feature>
<dbReference type="GO" id="GO:0015990">
    <property type="term" value="P:electron transport coupled proton transport"/>
    <property type="evidence" value="ECO:0007669"/>
    <property type="project" value="TreeGrafter"/>
</dbReference>
<evidence type="ECO:0000256" key="1">
    <source>
        <dbReference type="ARBA" id="ARBA00004127"/>
    </source>
</evidence>
<dbReference type="Gene3D" id="1.20.5.2700">
    <property type="match status" value="1"/>
</dbReference>
<feature type="transmembrane region" description="Helical" evidence="6">
    <location>
        <begin position="544"/>
        <end position="563"/>
    </location>
</feature>
<evidence type="ECO:0000256" key="2">
    <source>
        <dbReference type="ARBA" id="ARBA00022692"/>
    </source>
</evidence>
<feature type="transmembrane region" description="Helical" evidence="6">
    <location>
        <begin position="7"/>
        <end position="24"/>
    </location>
</feature>
<dbReference type="PRINTS" id="PR01434">
    <property type="entry name" value="NADHDHGNASE5"/>
</dbReference>
<dbReference type="GO" id="GO:0008137">
    <property type="term" value="F:NADH dehydrogenase (ubiquinone) activity"/>
    <property type="evidence" value="ECO:0007669"/>
    <property type="project" value="InterPro"/>
</dbReference>
<feature type="transmembrane region" description="Helical" evidence="6">
    <location>
        <begin position="60"/>
        <end position="80"/>
    </location>
</feature>
<feature type="transmembrane region" description="Helical" evidence="6">
    <location>
        <begin position="281"/>
        <end position="301"/>
    </location>
</feature>
<evidence type="ECO:0000256" key="3">
    <source>
        <dbReference type="ARBA" id="ARBA00022989"/>
    </source>
</evidence>
<comment type="subcellular location">
    <subcellularLocation>
        <location evidence="1">Endomembrane system</location>
        <topology evidence="1">Multi-pass membrane protein</topology>
    </subcellularLocation>
    <subcellularLocation>
        <location evidence="5">Membrane</location>
        <topology evidence="5">Multi-pass membrane protein</topology>
    </subcellularLocation>
</comment>
<comment type="caution">
    <text evidence="9">The sequence shown here is derived from an EMBL/GenBank/DDBJ whole genome shotgun (WGS) entry which is preliminary data.</text>
</comment>
<feature type="transmembrane region" description="Helical" evidence="6">
    <location>
        <begin position="342"/>
        <end position="365"/>
    </location>
</feature>
<dbReference type="GO" id="GO:0003954">
    <property type="term" value="F:NADH dehydrogenase activity"/>
    <property type="evidence" value="ECO:0007669"/>
    <property type="project" value="TreeGrafter"/>
</dbReference>
<dbReference type="InterPro" id="IPR001516">
    <property type="entry name" value="Proton_antipo_N"/>
</dbReference>
<feature type="transmembrane region" description="Helical" evidence="6">
    <location>
        <begin position="142"/>
        <end position="164"/>
    </location>
</feature>
<feature type="transmembrane region" description="Helical" evidence="6">
    <location>
        <begin position="452"/>
        <end position="469"/>
    </location>
</feature>
<evidence type="ECO:0000256" key="6">
    <source>
        <dbReference type="SAM" id="Phobius"/>
    </source>
</evidence>
<dbReference type="EMBL" id="VDUX01000005">
    <property type="protein sequence ID" value="TXL57997.1"/>
    <property type="molecule type" value="Genomic_DNA"/>
</dbReference>
<organism evidence="9 10">
    <name type="scientific">Aeromicrobium terrae</name>
    <dbReference type="NCBI Taxonomy" id="2498846"/>
    <lineage>
        <taxon>Bacteria</taxon>
        <taxon>Bacillati</taxon>
        <taxon>Actinomycetota</taxon>
        <taxon>Actinomycetes</taxon>
        <taxon>Propionibacteriales</taxon>
        <taxon>Nocardioidaceae</taxon>
        <taxon>Aeromicrobium</taxon>
    </lineage>
</organism>
<sequence length="564" mass="59325">MIRRWPYVALTAVVAVAVAIWAIPELDQRAFFGYVPTNATPTMLPSLSLDTRVLPDSAKVMLLAAGVTLLVQVYSTAYMGKDRRYRSYALLIVLFLVAMIAVVATDNLFVLLIGWEVMGVCSYLLIGHWWEQPQSRAGAMKALVVTRFGDLGLLVAIVVIGQTYGTYSITGAWVGAADQGQQHGTAIGLLVLLAVVGKSAQVPLQTWLPDAMPGPTPITALIHAATMVAAGVYVFARLLPLYGNDTTVMTALAVVSGVTMLLAALFALVQHDLKRALAWSTVSQLAYMFAAIAAGAADVGISHLVSHGAYKALLFLGCGVVMHAVGTSALSAMGGLRTTLPATFWTMTIGFAALAGIIPTVGFFTKDRVLESIHVATHGETPLPGGVAWALLVVAYVTVFVTAAYAMRLWMLTFLGLPSKQHVEPPSMTWPLVALGVACLALSIGEPLDLDTAALSTLVALAGIAFAWWRQDADLPGPVQRPLAAELGLDHPITRLIPAGTIGVARVADAADREGIDVYPRGGAVLAGLVSSAVRALQTGRVQVYASVIAVGAFVVVLVGVIAR</sequence>
<protein>
    <submittedName>
        <fullName evidence="9">NADH-quinone oxidoreductase subunit L</fullName>
    </submittedName>
</protein>
<feature type="transmembrane region" description="Helical" evidence="6">
    <location>
        <begin position="218"/>
        <end position="236"/>
    </location>
</feature>
<proteinExistence type="predicted"/>
<dbReference type="InterPro" id="IPR003945">
    <property type="entry name" value="NU5C-like"/>
</dbReference>
<feature type="transmembrane region" description="Helical" evidence="6">
    <location>
        <begin position="87"/>
        <end position="104"/>
    </location>
</feature>
<keyword evidence="2 5" id="KW-0812">Transmembrane</keyword>
<name>A0A5C8NEK6_9ACTN</name>
<gene>
    <name evidence="9" type="ORF">FHP06_11745</name>
</gene>
<dbReference type="RefSeq" id="WP_147686967.1">
    <property type="nucleotide sequence ID" value="NZ_VDUX01000005.1"/>
</dbReference>
<feature type="transmembrane region" description="Helical" evidence="6">
    <location>
        <begin position="427"/>
        <end position="445"/>
    </location>
</feature>
<dbReference type="InterPro" id="IPR001750">
    <property type="entry name" value="ND/Mrp_TM"/>
</dbReference>
<dbReference type="PANTHER" id="PTHR42829">
    <property type="entry name" value="NADH-UBIQUINONE OXIDOREDUCTASE CHAIN 5"/>
    <property type="match status" value="1"/>
</dbReference>
<feature type="transmembrane region" description="Helical" evidence="6">
    <location>
        <begin position="248"/>
        <end position="269"/>
    </location>
</feature>
<keyword evidence="10" id="KW-1185">Reference proteome</keyword>
<keyword evidence="3 6" id="KW-1133">Transmembrane helix</keyword>
<feature type="domain" description="NADH-Ubiquinone oxidoreductase (complex I) chain 5 N-terminal" evidence="8">
    <location>
        <begin position="57"/>
        <end position="88"/>
    </location>
</feature>
<dbReference type="OrthoDB" id="9811798at2"/>
<feature type="domain" description="NADH:quinone oxidoreductase/Mrp antiporter transmembrane" evidence="7">
    <location>
        <begin position="106"/>
        <end position="373"/>
    </location>
</feature>
<dbReference type="PANTHER" id="PTHR42829:SF2">
    <property type="entry name" value="NADH-UBIQUINONE OXIDOREDUCTASE CHAIN 5"/>
    <property type="match status" value="1"/>
</dbReference>
<evidence type="ECO:0000256" key="5">
    <source>
        <dbReference type="RuleBase" id="RU000320"/>
    </source>
</evidence>
<dbReference type="Pfam" id="PF00361">
    <property type="entry name" value="Proton_antipo_M"/>
    <property type="match status" value="1"/>
</dbReference>
<dbReference type="PRINTS" id="PR01435">
    <property type="entry name" value="NPOXDRDTASE5"/>
</dbReference>
<keyword evidence="4 6" id="KW-0472">Membrane</keyword>